<organism evidence="3 4">
    <name type="scientific">Euroglyphus maynei</name>
    <name type="common">Mayne's house dust mite</name>
    <dbReference type="NCBI Taxonomy" id="6958"/>
    <lineage>
        <taxon>Eukaryota</taxon>
        <taxon>Metazoa</taxon>
        <taxon>Ecdysozoa</taxon>
        <taxon>Arthropoda</taxon>
        <taxon>Chelicerata</taxon>
        <taxon>Arachnida</taxon>
        <taxon>Acari</taxon>
        <taxon>Acariformes</taxon>
        <taxon>Sarcoptiformes</taxon>
        <taxon>Astigmata</taxon>
        <taxon>Psoroptidia</taxon>
        <taxon>Analgoidea</taxon>
        <taxon>Pyroglyphidae</taxon>
        <taxon>Pyroglyphinae</taxon>
        <taxon>Euroglyphus</taxon>
    </lineage>
</organism>
<dbReference type="AlphaFoldDB" id="A0A1Y3B018"/>
<dbReference type="SUPFAM" id="SSF49899">
    <property type="entry name" value="Concanavalin A-like lectins/glucanases"/>
    <property type="match status" value="1"/>
</dbReference>
<dbReference type="InterPro" id="IPR013320">
    <property type="entry name" value="ConA-like_dom_sf"/>
</dbReference>
<dbReference type="EMBL" id="MUJZ01055042">
    <property type="protein sequence ID" value="OTF72695.1"/>
    <property type="molecule type" value="Genomic_DNA"/>
</dbReference>
<dbReference type="PROSITE" id="PS50025">
    <property type="entry name" value="LAM_G_DOMAIN"/>
    <property type="match status" value="1"/>
</dbReference>
<dbReference type="Gene3D" id="2.60.120.200">
    <property type="match status" value="1"/>
</dbReference>
<accession>A0A1Y3B018</accession>
<feature type="non-terminal residue" evidence="3">
    <location>
        <position position="233"/>
    </location>
</feature>
<feature type="domain" description="Laminin G" evidence="2">
    <location>
        <begin position="4"/>
        <end position="206"/>
    </location>
</feature>
<keyword evidence="4" id="KW-1185">Reference proteome</keyword>
<evidence type="ECO:0000313" key="4">
    <source>
        <dbReference type="Proteomes" id="UP000194236"/>
    </source>
</evidence>
<evidence type="ECO:0000256" key="1">
    <source>
        <dbReference type="PROSITE-ProRule" id="PRU00122"/>
    </source>
</evidence>
<dbReference type="PANTHER" id="PTHR15036">
    <property type="entry name" value="PIKACHURIN-LIKE PROTEIN"/>
    <property type="match status" value="1"/>
</dbReference>
<protein>
    <submittedName>
        <fullName evidence="3">Axotactin-like protein</fullName>
    </submittedName>
</protein>
<dbReference type="InterPro" id="IPR050372">
    <property type="entry name" value="Neurexin-related_CASP"/>
</dbReference>
<sequence length="233" mass="26360">MNLAITLKSATYLQKEFSSDEIKSILKNDIVFSFRTHKPFALLLFIHDVHKNFIQIHIADGTNVVLIYNFHQKIIVRKIDIGKILTNGHPVQIKIAHQQNHTLFTANKDFVVIPLMKAMKDNRESSSDTSLIEIENDQMIGFKSTVSKNQMFIGGIESSELIHSIPGFIGCIQGLMIGEQLLDLKQWATEIKEQNTTKSDHIKVGCKMLCDDMPCNNGGTCTEDWEHESTICD</sequence>
<evidence type="ECO:0000313" key="3">
    <source>
        <dbReference type="EMBL" id="OTF72695.1"/>
    </source>
</evidence>
<dbReference type="Proteomes" id="UP000194236">
    <property type="component" value="Unassembled WGS sequence"/>
</dbReference>
<dbReference type="PANTHER" id="PTHR15036:SF49">
    <property type="entry name" value="AXOTACTIN"/>
    <property type="match status" value="1"/>
</dbReference>
<name>A0A1Y3B018_EURMA</name>
<proteinExistence type="predicted"/>
<dbReference type="InterPro" id="IPR001791">
    <property type="entry name" value="Laminin_G"/>
</dbReference>
<comment type="caution">
    <text evidence="1">Lacks conserved residue(s) required for the propagation of feature annotation.</text>
</comment>
<dbReference type="GO" id="GO:0016020">
    <property type="term" value="C:membrane"/>
    <property type="evidence" value="ECO:0007669"/>
    <property type="project" value="UniProtKB-SubCell"/>
</dbReference>
<dbReference type="Pfam" id="PF02210">
    <property type="entry name" value="Laminin_G_2"/>
    <property type="match status" value="1"/>
</dbReference>
<reference evidence="3 4" key="1">
    <citation type="submission" date="2017-03" db="EMBL/GenBank/DDBJ databases">
        <title>Genome Survey of Euroglyphus maynei.</title>
        <authorList>
            <person name="Arlian L.G."/>
            <person name="Morgan M.S."/>
            <person name="Rider S.D."/>
        </authorList>
    </citation>
    <scope>NUCLEOTIDE SEQUENCE [LARGE SCALE GENOMIC DNA]</scope>
    <source>
        <strain evidence="3">Arlian Lab</strain>
        <tissue evidence="3">Whole body</tissue>
    </source>
</reference>
<dbReference type="OrthoDB" id="5989513at2759"/>
<comment type="caution">
    <text evidence="3">The sequence shown here is derived from an EMBL/GenBank/DDBJ whole genome shotgun (WGS) entry which is preliminary data.</text>
</comment>
<evidence type="ECO:0000259" key="2">
    <source>
        <dbReference type="PROSITE" id="PS50025"/>
    </source>
</evidence>
<gene>
    <name evidence="3" type="ORF">BLA29_008827</name>
</gene>
<dbReference type="SMART" id="SM00282">
    <property type="entry name" value="LamG"/>
    <property type="match status" value="1"/>
</dbReference>
<dbReference type="CDD" id="cd00110">
    <property type="entry name" value="LamG"/>
    <property type="match status" value="1"/>
</dbReference>